<dbReference type="AlphaFoldDB" id="A0A3N4JAU0"/>
<reference evidence="1 2" key="1">
    <citation type="journal article" date="2018" name="Nat. Ecol. Evol.">
        <title>Pezizomycetes genomes reveal the molecular basis of ectomycorrhizal truffle lifestyle.</title>
        <authorList>
            <person name="Murat C."/>
            <person name="Payen T."/>
            <person name="Noel B."/>
            <person name="Kuo A."/>
            <person name="Morin E."/>
            <person name="Chen J."/>
            <person name="Kohler A."/>
            <person name="Krizsan K."/>
            <person name="Balestrini R."/>
            <person name="Da Silva C."/>
            <person name="Montanini B."/>
            <person name="Hainaut M."/>
            <person name="Levati E."/>
            <person name="Barry K.W."/>
            <person name="Belfiori B."/>
            <person name="Cichocki N."/>
            <person name="Clum A."/>
            <person name="Dockter R.B."/>
            <person name="Fauchery L."/>
            <person name="Guy J."/>
            <person name="Iotti M."/>
            <person name="Le Tacon F."/>
            <person name="Lindquist E.A."/>
            <person name="Lipzen A."/>
            <person name="Malagnac F."/>
            <person name="Mello A."/>
            <person name="Molinier V."/>
            <person name="Miyauchi S."/>
            <person name="Poulain J."/>
            <person name="Riccioni C."/>
            <person name="Rubini A."/>
            <person name="Sitrit Y."/>
            <person name="Splivallo R."/>
            <person name="Traeger S."/>
            <person name="Wang M."/>
            <person name="Zifcakova L."/>
            <person name="Wipf D."/>
            <person name="Zambonelli A."/>
            <person name="Paolocci F."/>
            <person name="Nowrousian M."/>
            <person name="Ottonello S."/>
            <person name="Baldrian P."/>
            <person name="Spatafora J.W."/>
            <person name="Henrissat B."/>
            <person name="Nagy L.G."/>
            <person name="Aury J.M."/>
            <person name="Wincker P."/>
            <person name="Grigoriev I.V."/>
            <person name="Bonfante P."/>
            <person name="Martin F.M."/>
        </authorList>
    </citation>
    <scope>NUCLEOTIDE SEQUENCE [LARGE SCALE GENOMIC DNA]</scope>
    <source>
        <strain evidence="1 2">120613-1</strain>
    </source>
</reference>
<proteinExistence type="predicted"/>
<gene>
    <name evidence="1" type="ORF">L873DRAFT_1812885</name>
</gene>
<dbReference type="Proteomes" id="UP000276215">
    <property type="component" value="Unassembled WGS sequence"/>
</dbReference>
<name>A0A3N4JAU0_9PEZI</name>
<evidence type="ECO:0000313" key="2">
    <source>
        <dbReference type="Proteomes" id="UP000276215"/>
    </source>
</evidence>
<keyword evidence="2" id="KW-1185">Reference proteome</keyword>
<dbReference type="EMBL" id="ML120426">
    <property type="protein sequence ID" value="RPA95393.1"/>
    <property type="molecule type" value="Genomic_DNA"/>
</dbReference>
<accession>A0A3N4JAU0</accession>
<evidence type="ECO:0000313" key="1">
    <source>
        <dbReference type="EMBL" id="RPA95393.1"/>
    </source>
</evidence>
<sequence length="143" mass="16410">MDIFYRTSVVSAPSDLPAPSPPPNYPPPPRPPLFAFSTHDPKPFSAFPNITPALYITYLTCWAARTQKYNRLVNSFCQFLELPFPGYPHASPPWVWKAFVNLTQRLRLADALLRKEILHIENRANLEIVRTLIKTRPELRGPK</sequence>
<protein>
    <submittedName>
        <fullName evidence="1">Uncharacterized protein</fullName>
    </submittedName>
</protein>
<organism evidence="1 2">
    <name type="scientific">Choiromyces venosus 120613-1</name>
    <dbReference type="NCBI Taxonomy" id="1336337"/>
    <lineage>
        <taxon>Eukaryota</taxon>
        <taxon>Fungi</taxon>
        <taxon>Dikarya</taxon>
        <taxon>Ascomycota</taxon>
        <taxon>Pezizomycotina</taxon>
        <taxon>Pezizomycetes</taxon>
        <taxon>Pezizales</taxon>
        <taxon>Tuberaceae</taxon>
        <taxon>Choiromyces</taxon>
    </lineage>
</organism>